<reference evidence="2" key="1">
    <citation type="submission" date="2022-07" db="EMBL/GenBank/DDBJ databases">
        <title>Complete Genome Sequence of the Radioresistant Bacterium Deinococcus aetherius ST0316, Isolated from the Air Dust collected in Lower Stratosphere above Japan.</title>
        <authorList>
            <person name="Satoh K."/>
            <person name="Hagiwara K."/>
            <person name="Katsumata K."/>
            <person name="Kubo A."/>
            <person name="Yokobori S."/>
            <person name="Yamagishi A."/>
            <person name="Oono Y."/>
            <person name="Narumi I."/>
        </authorList>
    </citation>
    <scope>NUCLEOTIDE SEQUENCE</scope>
    <source>
        <strain evidence="2">ST0316</strain>
    </source>
</reference>
<evidence type="ECO:0000313" key="2">
    <source>
        <dbReference type="EMBL" id="BDP40691.1"/>
    </source>
</evidence>
<gene>
    <name evidence="2" type="ORF">DAETH_06600</name>
</gene>
<keyword evidence="3" id="KW-1185">Reference proteome</keyword>
<keyword evidence="1" id="KW-0732">Signal</keyword>
<evidence type="ECO:0000256" key="1">
    <source>
        <dbReference type="SAM" id="SignalP"/>
    </source>
</evidence>
<feature type="chain" id="PRO_5047512779" evidence="1">
    <location>
        <begin position="22"/>
        <end position="155"/>
    </location>
</feature>
<protein>
    <submittedName>
        <fullName evidence="2">Uncharacterized protein</fullName>
    </submittedName>
</protein>
<dbReference type="RefSeq" id="WP_264776514.1">
    <property type="nucleotide sequence ID" value="NZ_AP026560.1"/>
</dbReference>
<name>A0ABM8AAC8_9DEIO</name>
<dbReference type="Proteomes" id="UP001064971">
    <property type="component" value="Chromosome"/>
</dbReference>
<proteinExistence type="predicted"/>
<sequence length="155" mass="16636">MKKLMLALPLLLAACAPRTTTVTQPVTPGEETVIVAYEAPPEQVFTDVLVSLRLDPGVPRYRPGLSLGGDFVEREASGPWTVVSNAATGTITAQARSPRVTTGEPDVHRMNVTVTGTQTPLRTQVVFRFTGRAGALVDELVARLGAKYNRLPVAR</sequence>
<evidence type="ECO:0000313" key="3">
    <source>
        <dbReference type="Proteomes" id="UP001064971"/>
    </source>
</evidence>
<feature type="signal peptide" evidence="1">
    <location>
        <begin position="1"/>
        <end position="21"/>
    </location>
</feature>
<accession>A0ABM8AAC8</accession>
<dbReference type="PROSITE" id="PS51257">
    <property type="entry name" value="PROKAR_LIPOPROTEIN"/>
    <property type="match status" value="1"/>
</dbReference>
<organism evidence="2 3">
    <name type="scientific">Deinococcus aetherius</name>
    <dbReference type="NCBI Taxonomy" id="200252"/>
    <lineage>
        <taxon>Bacteria</taxon>
        <taxon>Thermotogati</taxon>
        <taxon>Deinococcota</taxon>
        <taxon>Deinococci</taxon>
        <taxon>Deinococcales</taxon>
        <taxon>Deinococcaceae</taxon>
        <taxon>Deinococcus</taxon>
    </lineage>
</organism>
<dbReference type="EMBL" id="AP026560">
    <property type="protein sequence ID" value="BDP40691.1"/>
    <property type="molecule type" value="Genomic_DNA"/>
</dbReference>